<dbReference type="PANTHER" id="PTHR43073">
    <property type="entry name" value="DIHYDROPYRIMIDINE DEHYDROGENASE [NADP(+)]"/>
    <property type="match status" value="1"/>
</dbReference>
<dbReference type="CDD" id="cd06223">
    <property type="entry name" value="PRTases_typeI"/>
    <property type="match status" value="1"/>
</dbReference>
<dbReference type="GO" id="GO:0050661">
    <property type="term" value="F:NADP binding"/>
    <property type="evidence" value="ECO:0007669"/>
    <property type="project" value="TreeGrafter"/>
</dbReference>
<organism evidence="5">
    <name type="scientific">marine sediment metagenome</name>
    <dbReference type="NCBI Taxonomy" id="412755"/>
    <lineage>
        <taxon>unclassified sequences</taxon>
        <taxon>metagenomes</taxon>
        <taxon>ecological metagenomes</taxon>
    </lineage>
</organism>
<dbReference type="AlphaFoldDB" id="X1ACE5"/>
<dbReference type="EMBL" id="BART01013700">
    <property type="protein sequence ID" value="GAG80105.1"/>
    <property type="molecule type" value="Genomic_DNA"/>
</dbReference>
<accession>X1ACE5</accession>
<dbReference type="GO" id="GO:0002058">
    <property type="term" value="F:uracil binding"/>
    <property type="evidence" value="ECO:0007669"/>
    <property type="project" value="TreeGrafter"/>
</dbReference>
<dbReference type="PANTHER" id="PTHR43073:SF2">
    <property type="entry name" value="DIHYDROPYRIMIDINE DEHYDROGENASE [NADP(+)]"/>
    <property type="match status" value="1"/>
</dbReference>
<reference evidence="5" key="1">
    <citation type="journal article" date="2014" name="Front. Microbiol.">
        <title>High frequency of phylogenetically diverse reductive dehalogenase-homologous genes in deep subseafloor sedimentary metagenomes.</title>
        <authorList>
            <person name="Kawai M."/>
            <person name="Futagami T."/>
            <person name="Toyoda A."/>
            <person name="Takaki Y."/>
            <person name="Nishi S."/>
            <person name="Hori S."/>
            <person name="Arai W."/>
            <person name="Tsubouchi T."/>
            <person name="Morono Y."/>
            <person name="Uchiyama I."/>
            <person name="Ito T."/>
            <person name="Fujiyama A."/>
            <person name="Inagaki F."/>
            <person name="Takami H."/>
        </authorList>
    </citation>
    <scope>NUCLEOTIDE SEQUENCE</scope>
    <source>
        <strain evidence="5">Expedition CK06-06</strain>
    </source>
</reference>
<dbReference type="InterPro" id="IPR001295">
    <property type="entry name" value="Dihydroorotate_DH_CS"/>
</dbReference>
<sequence>LKRSKVSTIGSIFGKNPNEFVKLSKNMEKFGVDALELNMSCPHAKGYGLEIGSDCNLVQEITSAVKKSTRIPIFVKLSSNTTDIVEIAKSAEKGKADGIVAINSIKAMKIDLELKMPILSNKIGGYSGLAIKPIGIRCVYEIAENVNIPIIGVGGITTGLDAIEYIMAGASAVQIGGKEVKDKKVLVIEDVTTSGVSVIKTINILRENHGKVDKAII</sequence>
<feature type="domain" description="Dihydroorotate dehydrogenase catalytic" evidence="4">
    <location>
        <begin position="5"/>
        <end position="183"/>
    </location>
</feature>
<dbReference type="SUPFAM" id="SSF53271">
    <property type="entry name" value="PRTase-like"/>
    <property type="match status" value="1"/>
</dbReference>
<proteinExistence type="predicted"/>
<dbReference type="GO" id="GO:0017113">
    <property type="term" value="F:dihydropyrimidine dehydrogenase (NADP+) activity"/>
    <property type="evidence" value="ECO:0007669"/>
    <property type="project" value="TreeGrafter"/>
</dbReference>
<feature type="non-terminal residue" evidence="5">
    <location>
        <position position="1"/>
    </location>
</feature>
<dbReference type="InterPro" id="IPR029057">
    <property type="entry name" value="PRTase-like"/>
</dbReference>
<gene>
    <name evidence="5" type="ORF">S01H4_27849</name>
</gene>
<feature type="non-terminal residue" evidence="5">
    <location>
        <position position="217"/>
    </location>
</feature>
<evidence type="ECO:0000313" key="5">
    <source>
        <dbReference type="EMBL" id="GAG80105.1"/>
    </source>
</evidence>
<protein>
    <recommendedName>
        <fullName evidence="4">Dihydroorotate dehydrogenase catalytic domain-containing protein</fullName>
    </recommendedName>
</protein>
<keyword evidence="3" id="KW-0560">Oxidoreductase</keyword>
<evidence type="ECO:0000256" key="3">
    <source>
        <dbReference type="ARBA" id="ARBA00023002"/>
    </source>
</evidence>
<dbReference type="PROSITE" id="PS00912">
    <property type="entry name" value="DHODEHASE_2"/>
    <property type="match status" value="1"/>
</dbReference>
<dbReference type="Pfam" id="PF01180">
    <property type="entry name" value="DHO_dh"/>
    <property type="match status" value="1"/>
</dbReference>
<dbReference type="InterPro" id="IPR005720">
    <property type="entry name" value="Dihydroorotate_DH_cat"/>
</dbReference>
<comment type="pathway">
    <text evidence="2">Pyrimidine metabolism; UMP biosynthesis via de novo pathway.</text>
</comment>
<dbReference type="GO" id="GO:0006207">
    <property type="term" value="P:'de novo' pyrimidine nucleobase biosynthetic process"/>
    <property type="evidence" value="ECO:0007669"/>
    <property type="project" value="InterPro"/>
</dbReference>
<dbReference type="GO" id="GO:0005737">
    <property type="term" value="C:cytoplasm"/>
    <property type="evidence" value="ECO:0007669"/>
    <property type="project" value="InterPro"/>
</dbReference>
<comment type="caution">
    <text evidence="5">The sequence shown here is derived from an EMBL/GenBank/DDBJ whole genome shotgun (WGS) entry which is preliminary data.</text>
</comment>
<dbReference type="InterPro" id="IPR000836">
    <property type="entry name" value="PRTase_dom"/>
</dbReference>
<dbReference type="UniPathway" id="UPA00070"/>
<evidence type="ECO:0000256" key="2">
    <source>
        <dbReference type="ARBA" id="ARBA00004725"/>
    </source>
</evidence>
<dbReference type="GO" id="GO:0006212">
    <property type="term" value="P:uracil catabolic process"/>
    <property type="evidence" value="ECO:0007669"/>
    <property type="project" value="TreeGrafter"/>
</dbReference>
<dbReference type="InterPro" id="IPR013785">
    <property type="entry name" value="Aldolase_TIM"/>
</dbReference>
<evidence type="ECO:0000259" key="4">
    <source>
        <dbReference type="Pfam" id="PF01180"/>
    </source>
</evidence>
<dbReference type="GO" id="GO:0006210">
    <property type="term" value="P:thymine catabolic process"/>
    <property type="evidence" value="ECO:0007669"/>
    <property type="project" value="TreeGrafter"/>
</dbReference>
<dbReference type="SUPFAM" id="SSF51395">
    <property type="entry name" value="FMN-linked oxidoreductases"/>
    <property type="match status" value="1"/>
</dbReference>
<name>X1ACE5_9ZZZZ</name>
<dbReference type="GO" id="GO:0044205">
    <property type="term" value="P:'de novo' UMP biosynthetic process"/>
    <property type="evidence" value="ECO:0007669"/>
    <property type="project" value="UniProtKB-UniPathway"/>
</dbReference>
<dbReference type="GO" id="GO:0004152">
    <property type="term" value="F:dihydroorotate dehydrogenase activity"/>
    <property type="evidence" value="ECO:0007669"/>
    <property type="project" value="UniProtKB-ARBA"/>
</dbReference>
<evidence type="ECO:0000256" key="1">
    <source>
        <dbReference type="ARBA" id="ARBA00001917"/>
    </source>
</evidence>
<comment type="cofactor">
    <cofactor evidence="1">
        <name>FMN</name>
        <dbReference type="ChEBI" id="CHEBI:58210"/>
    </cofactor>
</comment>
<dbReference type="Gene3D" id="3.20.20.70">
    <property type="entry name" value="Aldolase class I"/>
    <property type="match status" value="1"/>
</dbReference>